<accession>A0A6I2MBF2</accession>
<dbReference type="PANTHER" id="PTHR38432:SF1">
    <property type="entry name" value="TELA-LIKE PROTEIN SAOUHSC_01408"/>
    <property type="match status" value="1"/>
</dbReference>
<dbReference type="AlphaFoldDB" id="A0A6I2MBF2"/>
<comment type="similarity">
    <text evidence="1 2">Belongs to the TelA family.</text>
</comment>
<dbReference type="PANTHER" id="PTHR38432">
    <property type="entry name" value="TELA-LIKE PROTEIN SAOUHSC_01408"/>
    <property type="match status" value="1"/>
</dbReference>
<protein>
    <submittedName>
        <fullName evidence="3">Toxic anion resistance protein</fullName>
    </submittedName>
</protein>
<gene>
    <name evidence="3" type="ORF">GJU41_13995</name>
</gene>
<dbReference type="Proteomes" id="UP000441585">
    <property type="component" value="Unassembled WGS sequence"/>
</dbReference>
<sequence>MNEIDLFQQINTARLIDVLSEEEKIRAYELAKQINPKNHALLVSFGLPAQSKLLAFSNVMLEQVQRKDIGQVGEILDEFMKNLNEVRPDDLQQEETSFLGRLFGKRKKSIQEVLSRFNKTGAQIDRISVRLERSKNMLLSDIVMLDRLYDNNKDYFHSLNVYIAAGEMKLEELHNRIIPELKNANSGSNDPMKQQELEDLLQFADQLDQRLYDLKISREITIQSAPQIRMIQKTNQKLAEKIQSSLVTAIPLWKNQVSIALTLIRQKSAADAGRKISEPANELYQKQAAVIGGAKRSMFDLDTLKEIQENLQASIQETMRIHVDGKNKREETEAEIMARESELKQKLQA</sequence>
<keyword evidence="4" id="KW-1185">Reference proteome</keyword>
<dbReference type="RefSeq" id="WP_070879570.1">
    <property type="nucleotide sequence ID" value="NZ_CAJGAA010000004.1"/>
</dbReference>
<comment type="caution">
    <text evidence="3">The sequence shown here is derived from an EMBL/GenBank/DDBJ whole genome shotgun (WGS) entry which is preliminary data.</text>
</comment>
<evidence type="ECO:0000313" key="3">
    <source>
        <dbReference type="EMBL" id="MRX55089.1"/>
    </source>
</evidence>
<dbReference type="InterPro" id="IPR008863">
    <property type="entry name" value="Toxic_anion-R_TelA"/>
</dbReference>
<proteinExistence type="inferred from homology"/>
<dbReference type="Pfam" id="PF05816">
    <property type="entry name" value="TelA"/>
    <property type="match status" value="1"/>
</dbReference>
<reference evidence="3 4" key="1">
    <citation type="submission" date="2019-11" db="EMBL/GenBank/DDBJ databases">
        <title>Bacillus idriensis genome.</title>
        <authorList>
            <person name="Konopka E.N."/>
            <person name="Newman J.D."/>
        </authorList>
    </citation>
    <scope>NUCLEOTIDE SEQUENCE [LARGE SCALE GENOMIC DNA]</scope>
    <source>
        <strain evidence="3 4">DSM 19097</strain>
    </source>
</reference>
<organism evidence="3 4">
    <name type="scientific">Metabacillus idriensis</name>
    <dbReference type="NCBI Taxonomy" id="324768"/>
    <lineage>
        <taxon>Bacteria</taxon>
        <taxon>Bacillati</taxon>
        <taxon>Bacillota</taxon>
        <taxon>Bacilli</taxon>
        <taxon>Bacillales</taxon>
        <taxon>Bacillaceae</taxon>
        <taxon>Metabacillus</taxon>
    </lineage>
</organism>
<dbReference type="PIRSF" id="PIRSF026508">
    <property type="entry name" value="TelA"/>
    <property type="match status" value="1"/>
</dbReference>
<dbReference type="EMBL" id="WKKF01000003">
    <property type="protein sequence ID" value="MRX55089.1"/>
    <property type="molecule type" value="Genomic_DNA"/>
</dbReference>
<evidence type="ECO:0000256" key="2">
    <source>
        <dbReference type="PIRNR" id="PIRNR026508"/>
    </source>
</evidence>
<evidence type="ECO:0000256" key="1">
    <source>
        <dbReference type="ARBA" id="ARBA00005541"/>
    </source>
</evidence>
<evidence type="ECO:0000313" key="4">
    <source>
        <dbReference type="Proteomes" id="UP000441585"/>
    </source>
</evidence>
<name>A0A6I2MBF2_9BACI</name>